<dbReference type="GO" id="GO:0016020">
    <property type="term" value="C:membrane"/>
    <property type="evidence" value="ECO:0007669"/>
    <property type="project" value="InterPro"/>
</dbReference>
<accession>A0A6J8CU23</accession>
<keyword evidence="1" id="KW-0812">Transmembrane</keyword>
<gene>
    <name evidence="3" type="ORF">MCOR_33608</name>
</gene>
<feature type="transmembrane region" description="Helical" evidence="1">
    <location>
        <begin position="282"/>
        <end position="304"/>
    </location>
</feature>
<evidence type="ECO:0000313" key="4">
    <source>
        <dbReference type="Proteomes" id="UP000507470"/>
    </source>
</evidence>
<evidence type="ECO:0000256" key="1">
    <source>
        <dbReference type="SAM" id="Phobius"/>
    </source>
</evidence>
<proteinExistence type="predicted"/>
<keyword evidence="4" id="KW-1185">Reference proteome</keyword>
<dbReference type="SMART" id="SM00137">
    <property type="entry name" value="MAM"/>
    <property type="match status" value="1"/>
</dbReference>
<dbReference type="InterPro" id="IPR051560">
    <property type="entry name" value="MAM_domain-containing"/>
</dbReference>
<organism evidence="3 4">
    <name type="scientific">Mytilus coruscus</name>
    <name type="common">Sea mussel</name>
    <dbReference type="NCBI Taxonomy" id="42192"/>
    <lineage>
        <taxon>Eukaryota</taxon>
        <taxon>Metazoa</taxon>
        <taxon>Spiralia</taxon>
        <taxon>Lophotrochozoa</taxon>
        <taxon>Mollusca</taxon>
        <taxon>Bivalvia</taxon>
        <taxon>Autobranchia</taxon>
        <taxon>Pteriomorphia</taxon>
        <taxon>Mytilida</taxon>
        <taxon>Mytiloidea</taxon>
        <taxon>Mytilidae</taxon>
        <taxon>Mytilinae</taxon>
        <taxon>Mytilus</taxon>
    </lineage>
</organism>
<keyword evidence="1" id="KW-0472">Membrane</keyword>
<sequence>MVFAGFYMYIQSSEKGRNDTAQFISKSIVRKNEQCLTFWYHMRGDDIGSLKVYQKQNISMKCIWTKIGPQGKQWIKAYVDLAKYDNYQIVFEGVIKDSNGRSKGETAIDDVYVSDGKCNEDEIINRTCLSVDQENTIEECTTFYLRIDSLDVTLYPSFPNSNNGNECINRENENVMILDNVCRVNYLYSNCKFKLSRIFENDNDCYTFKKKMLITYLCSDMNTTTVSSDSTSKDSSADSSAAVETTTVSSFTTLRRGSSTVSDESVTLSRVMKNSSDSATGLVVGLVIGGLLLACAVIFIVVLFRRHTIKSRPRKKMRNNLGGHDYIGSQDITLQQTANHSSHMQNDGMYDQLESKNTIVHGYESTQINNIQQKYTSVGAANGFVNKEGVQTPTYAVRRDKTFADNHMSNGDEYAIDEPTAETSFNETIDNRTGTADSYIVLDPNDTGFNRTTLSNTPTCYGFVKPVRDTRNKIGDDDQYAISDEGVYDYSGSNRQKELENNIYNHAVDTIYDSGSHKRRNEGREDTYDHFFGQKTEDDYDVSTTT</sequence>
<dbReference type="EMBL" id="CACVKT020005999">
    <property type="protein sequence ID" value="CAC5399335.1"/>
    <property type="molecule type" value="Genomic_DNA"/>
</dbReference>
<dbReference type="PANTHER" id="PTHR23282:SF101">
    <property type="entry name" value="MAM DOMAIN-CONTAINING PROTEIN"/>
    <property type="match status" value="1"/>
</dbReference>
<dbReference type="AlphaFoldDB" id="A0A6J8CU23"/>
<dbReference type="Proteomes" id="UP000507470">
    <property type="component" value="Unassembled WGS sequence"/>
</dbReference>
<dbReference type="CDD" id="cd06263">
    <property type="entry name" value="MAM"/>
    <property type="match status" value="1"/>
</dbReference>
<reference evidence="3 4" key="1">
    <citation type="submission" date="2020-06" db="EMBL/GenBank/DDBJ databases">
        <authorList>
            <person name="Li R."/>
            <person name="Bekaert M."/>
        </authorList>
    </citation>
    <scope>NUCLEOTIDE SEQUENCE [LARGE SCALE GENOMIC DNA]</scope>
    <source>
        <strain evidence="4">wild</strain>
    </source>
</reference>
<dbReference type="PROSITE" id="PS50060">
    <property type="entry name" value="MAM_2"/>
    <property type="match status" value="1"/>
</dbReference>
<dbReference type="PANTHER" id="PTHR23282">
    <property type="entry name" value="APICAL ENDOSOMAL GLYCOPROTEIN PRECURSOR"/>
    <property type="match status" value="1"/>
</dbReference>
<evidence type="ECO:0000259" key="2">
    <source>
        <dbReference type="PROSITE" id="PS50060"/>
    </source>
</evidence>
<dbReference type="InterPro" id="IPR013320">
    <property type="entry name" value="ConA-like_dom_sf"/>
</dbReference>
<keyword evidence="1" id="KW-1133">Transmembrane helix</keyword>
<feature type="domain" description="MAM" evidence="2">
    <location>
        <begin position="1"/>
        <end position="120"/>
    </location>
</feature>
<name>A0A6J8CU23_MYTCO</name>
<protein>
    <recommendedName>
        <fullName evidence="2">MAM domain-containing protein</fullName>
    </recommendedName>
</protein>
<dbReference type="Pfam" id="PF00629">
    <property type="entry name" value="MAM"/>
    <property type="match status" value="1"/>
</dbReference>
<evidence type="ECO:0000313" key="3">
    <source>
        <dbReference type="EMBL" id="CAC5399335.1"/>
    </source>
</evidence>
<dbReference type="Gene3D" id="2.60.120.200">
    <property type="match status" value="1"/>
</dbReference>
<dbReference type="InterPro" id="IPR000998">
    <property type="entry name" value="MAM_dom"/>
</dbReference>
<dbReference type="OrthoDB" id="6142705at2759"/>
<dbReference type="SUPFAM" id="SSF49899">
    <property type="entry name" value="Concanavalin A-like lectins/glucanases"/>
    <property type="match status" value="1"/>
</dbReference>